<dbReference type="Proteomes" id="UP000646365">
    <property type="component" value="Unassembled WGS sequence"/>
</dbReference>
<reference evidence="4" key="1">
    <citation type="journal article" date="2014" name="Int. J. Syst. Evol. Microbiol.">
        <title>Complete genome sequence of Corynebacterium casei LMG S-19264T (=DSM 44701T), isolated from a smear-ripened cheese.</title>
        <authorList>
            <consortium name="US DOE Joint Genome Institute (JGI-PGF)"/>
            <person name="Walter F."/>
            <person name="Albersmeier A."/>
            <person name="Kalinowski J."/>
            <person name="Ruckert C."/>
        </authorList>
    </citation>
    <scope>NUCLEOTIDE SEQUENCE</scope>
    <source>
        <strain evidence="4">CGMCC 1.15725</strain>
    </source>
</reference>
<dbReference type="EMBL" id="BMJQ01000011">
    <property type="protein sequence ID" value="GGF31428.1"/>
    <property type="molecule type" value="Genomic_DNA"/>
</dbReference>
<keyword evidence="1 4" id="KW-0413">Isomerase</keyword>
<feature type="active site" description="Nucleophile" evidence="2">
    <location>
        <position position="13"/>
    </location>
</feature>
<evidence type="ECO:0000256" key="1">
    <source>
        <dbReference type="PIRNR" id="PIRNR006386"/>
    </source>
</evidence>
<dbReference type="PIRSF" id="PIRSF006386">
    <property type="entry name" value="HCCAis_GSTk"/>
    <property type="match status" value="1"/>
</dbReference>
<dbReference type="PANTHER" id="PTHR42943:SF2">
    <property type="entry name" value="GLUTATHIONE S-TRANSFERASE KAPPA 1"/>
    <property type="match status" value="1"/>
</dbReference>
<feature type="domain" description="DSBA-like thioredoxin" evidence="3">
    <location>
        <begin position="5"/>
        <end position="192"/>
    </location>
</feature>
<sequence length="200" mass="22225">MAEAIDFYFDFSSPYGYFATARIDEIGRKHGVPVNWRPILLGAVFKITGAGPQPTLPLKGDYFIHDVPRSARLVGLPFRLPAQFPFGTVTACRAYYFIAQTDPEGAVRLARALYDHAFGKGRDICPVEAVVGVAAELGFDADKIQSGIQAHETKELVKAEVDAAIRREVFGSPFFYVGDEPFWGHDRLDQVDLWLEKGGW</sequence>
<reference evidence="4" key="2">
    <citation type="submission" date="2020-09" db="EMBL/GenBank/DDBJ databases">
        <authorList>
            <person name="Sun Q."/>
            <person name="Zhou Y."/>
        </authorList>
    </citation>
    <scope>NUCLEOTIDE SEQUENCE</scope>
    <source>
        <strain evidence="4">CGMCC 1.15725</strain>
    </source>
</reference>
<dbReference type="InterPro" id="IPR044087">
    <property type="entry name" value="NahD-like"/>
</dbReference>
<protein>
    <recommendedName>
        <fullName evidence="1">2-hydroxychromene-2-carboxylate isomerase</fullName>
        <ecNumber evidence="1">5.99.1.4</ecNumber>
    </recommendedName>
</protein>
<organism evidence="4 5">
    <name type="scientific">Aliidongia dinghuensis</name>
    <dbReference type="NCBI Taxonomy" id="1867774"/>
    <lineage>
        <taxon>Bacteria</taxon>
        <taxon>Pseudomonadati</taxon>
        <taxon>Pseudomonadota</taxon>
        <taxon>Alphaproteobacteria</taxon>
        <taxon>Rhodospirillales</taxon>
        <taxon>Dongiaceae</taxon>
        <taxon>Aliidongia</taxon>
    </lineage>
</organism>
<dbReference type="EC" id="5.99.1.4" evidence="1"/>
<comment type="catalytic activity">
    <reaction evidence="1">
        <text>2-hydroxychromene-2-carboxylate = (3E)-4-(2-hydroxyphenyl)-2-oxobut-3-enoate</text>
        <dbReference type="Rhea" id="RHEA:27401"/>
        <dbReference type="ChEBI" id="CHEBI:59350"/>
        <dbReference type="ChEBI" id="CHEBI:59353"/>
        <dbReference type="EC" id="5.99.1.4"/>
    </reaction>
</comment>
<dbReference type="GO" id="GO:0006749">
    <property type="term" value="P:glutathione metabolic process"/>
    <property type="evidence" value="ECO:0007669"/>
    <property type="project" value="TreeGrafter"/>
</dbReference>
<comment type="caution">
    <text evidence="4">The sequence shown here is derived from an EMBL/GenBank/DDBJ whole genome shotgun (WGS) entry which is preliminary data.</text>
</comment>
<dbReference type="Pfam" id="PF01323">
    <property type="entry name" value="DSBA"/>
    <property type="match status" value="1"/>
</dbReference>
<dbReference type="GO" id="GO:0018845">
    <property type="term" value="F:2-hydroxychromene-2-carboxylate isomerase activity"/>
    <property type="evidence" value="ECO:0007669"/>
    <property type="project" value="UniProtKB-UniRule"/>
</dbReference>
<comment type="similarity">
    <text evidence="1">Belongs to the GST superfamily. NadH family.</text>
</comment>
<gene>
    <name evidence="4" type="ORF">GCM10011611_42000</name>
</gene>
<accession>A0A8J3E3L8</accession>
<dbReference type="Gene3D" id="3.40.30.10">
    <property type="entry name" value="Glutaredoxin"/>
    <property type="match status" value="1"/>
</dbReference>
<keyword evidence="5" id="KW-1185">Reference proteome</keyword>
<dbReference type="RefSeq" id="WP_189049415.1">
    <property type="nucleotide sequence ID" value="NZ_BMJQ01000011.1"/>
</dbReference>
<dbReference type="CDD" id="cd03022">
    <property type="entry name" value="DsbA_HCCA_Iso"/>
    <property type="match status" value="1"/>
</dbReference>
<dbReference type="SUPFAM" id="SSF52833">
    <property type="entry name" value="Thioredoxin-like"/>
    <property type="match status" value="1"/>
</dbReference>
<dbReference type="InterPro" id="IPR051924">
    <property type="entry name" value="GST_Kappa/NadH"/>
</dbReference>
<dbReference type="InterPro" id="IPR014440">
    <property type="entry name" value="HCCAis_GSTk"/>
</dbReference>
<dbReference type="InterPro" id="IPR036249">
    <property type="entry name" value="Thioredoxin-like_sf"/>
</dbReference>
<dbReference type="AlphaFoldDB" id="A0A8J3E3L8"/>
<evidence type="ECO:0000256" key="2">
    <source>
        <dbReference type="PIRSR" id="PIRSR006386-1"/>
    </source>
</evidence>
<dbReference type="GO" id="GO:0004602">
    <property type="term" value="F:glutathione peroxidase activity"/>
    <property type="evidence" value="ECO:0007669"/>
    <property type="project" value="TreeGrafter"/>
</dbReference>
<dbReference type="PANTHER" id="PTHR42943">
    <property type="entry name" value="GLUTATHIONE S-TRANSFERASE KAPPA"/>
    <property type="match status" value="1"/>
</dbReference>
<proteinExistence type="inferred from homology"/>
<dbReference type="GO" id="GO:1901170">
    <property type="term" value="P:naphthalene catabolic process"/>
    <property type="evidence" value="ECO:0007669"/>
    <property type="project" value="InterPro"/>
</dbReference>
<name>A0A8J3E3L8_9PROT</name>
<evidence type="ECO:0000313" key="4">
    <source>
        <dbReference type="EMBL" id="GGF31428.1"/>
    </source>
</evidence>
<evidence type="ECO:0000259" key="3">
    <source>
        <dbReference type="Pfam" id="PF01323"/>
    </source>
</evidence>
<evidence type="ECO:0000313" key="5">
    <source>
        <dbReference type="Proteomes" id="UP000646365"/>
    </source>
</evidence>
<dbReference type="InterPro" id="IPR001853">
    <property type="entry name" value="DSBA-like_thioredoxin_dom"/>
</dbReference>
<dbReference type="GO" id="GO:0004364">
    <property type="term" value="F:glutathione transferase activity"/>
    <property type="evidence" value="ECO:0007669"/>
    <property type="project" value="TreeGrafter"/>
</dbReference>